<feature type="region of interest" description="Disordered" evidence="10">
    <location>
        <begin position="1416"/>
        <end position="1459"/>
    </location>
</feature>
<evidence type="ECO:0000256" key="1">
    <source>
        <dbReference type="ARBA" id="ARBA00004141"/>
    </source>
</evidence>
<sequence>MSGPQWRSGLIECPLSQIKLRKAGLSITEAINRAPNALLAILPNENDYNNRFEADDDVVVVVARSITRNNVVVRGGQVNVSASVGNCSLNGSVDATMVVMERNLFSWNASTFGQNITTPIIMFSLGSQGFDSCTLQLNPSIPLAFGLTEQPRRRRRALQEDGFGGTQLSDSGADDGRTHNMTMAYHAFDVPAATVVVAIHLSWWDHAATHRMFFRYDSPPTVELHDDMKIVMEEEAVLAWHRGTESSRTWIPNIERRRGKLYVGIQTAGSPSVLHTAPSADDYELRASTVSCNSWEYTSEKWDNTNCGVLLDLSNSAMRCNCSFPRPKAVIGGSVHFPPNSIDFVNIFRNPKSLTDNDNVFYLVIGDWALYLLLMILLNVDLQRLREKMRKGSRSTTPDIKEQLEPLSILPPDRMPALYLYQITFNTGSMFGAGTSARIGFQVFGSECKSAVKTLNPGGESLLRGGTYDFIMPVKNPLGHLELLHIWHDNTGDGDAASWFLRNMIIKDMQTDKVYQFVCYDWLSDNRGDCQVQKVLHVSNHEQLRSFSTMFRENTNALFYDQHMWTSPVVSPEGSSFSKSERLSCCWAVVNSMMVASAMWYRDDNDDSITNIVYNLGFVQLTLQELYVSLVTTALVIPVTMVPLLLFRKEIPVPTTAPGVRRSGAGKRMSRWPKYVAWTIVVVSSIVSSFFVIMYSLDWGREKSEAWLKAFFLSFCLSSVVAETGQIFILALVAALICNPTPSSEQRTYNIKKDELRLYLFDLKCNASRRVYPPAAASGLKMKRKNDQRQKFVFVLKEYSVLLLFVAVLFFISQQDKDPFAFHASQTLSIRLTEDFDSITTPEDFWAWTEGILLPVLYPSYWYNGWKMKYLDRQFPLHTEAFRIGPPRLTQVREAADTVELDNIQNGWVIETGNAPYACWQFNASSEVTHESACVSEYSMQLPTTLTKASSTLYDLQRNQWIDKYTKRLVLELSFYYPSRKLFSSLQLTVYKMNVGHLATSATVGTHRLFQYENISDYGMVLVHILFIFFFLANLIKEVIVVKEEGWKFFFSIWNIIAFVSNIGSAVVICAFGIRYYFASEALKDIVEATGELGIHQSVDFGYTFWWDEAFKFVLAILVFVNTLKLLRVVRFSKTVAKFIALPGAMKSDLLGFSVTSAVAFMAFSFSGMVVFGTHLKAFSNVLHTNYALLEMLLGRFVAEEILEANQYVGPVYFTLFMICIFIILVNFLVTIICDAIASGASIDNDHDQELVDYIWKSFQQLFGIHSPTTSDVTATTDEEKLTELNANLRAIEESLDDTMDVALSIWPACDATLLDAQDQPVAPSRSSTKPSTEISESVYVAATSSSATALYHVNEQVQNVLQSHEVDSARLAEVQDESRRRAKATLQRKLASRRRKQTGGDERLGTIVESAQELMEQHAEDEARLEHQHRSKRRQFESKLRQKLAARRMQKDNANERK</sequence>
<evidence type="ECO:0000259" key="12">
    <source>
        <dbReference type="PROSITE" id="PS50095"/>
    </source>
</evidence>
<dbReference type="SMART" id="SM00308">
    <property type="entry name" value="LH2"/>
    <property type="match status" value="1"/>
</dbReference>
<feature type="transmembrane region" description="Helical" evidence="11">
    <location>
        <begin position="1018"/>
        <end position="1037"/>
    </location>
</feature>
<evidence type="ECO:0000256" key="8">
    <source>
        <dbReference type="PROSITE-ProRule" id="PRU00152"/>
    </source>
</evidence>
<dbReference type="Pfam" id="PF20519">
    <property type="entry name" value="Polycystin_dom"/>
    <property type="match status" value="1"/>
</dbReference>
<dbReference type="OrthoDB" id="2121937at2759"/>
<dbReference type="Gene3D" id="1.10.287.70">
    <property type="match status" value="1"/>
</dbReference>
<feature type="transmembrane region" description="Helical" evidence="11">
    <location>
        <begin position="626"/>
        <end position="647"/>
    </location>
</feature>
<dbReference type="GO" id="GO:0050982">
    <property type="term" value="P:detection of mechanical stimulus"/>
    <property type="evidence" value="ECO:0007669"/>
    <property type="project" value="TreeGrafter"/>
</dbReference>
<accession>A0A8J9WCV5</accession>
<feature type="transmembrane region" description="Helical" evidence="11">
    <location>
        <begin position="1211"/>
        <end position="1233"/>
    </location>
</feature>
<dbReference type="PRINTS" id="PR01433">
    <property type="entry name" value="POLYCYSTIN2"/>
</dbReference>
<feature type="domain" description="PLAT" evidence="12">
    <location>
        <begin position="419"/>
        <end position="537"/>
    </location>
</feature>
<feature type="transmembrane region" description="Helical" evidence="11">
    <location>
        <begin position="1150"/>
        <end position="1172"/>
    </location>
</feature>
<feature type="transmembrane region" description="Helical" evidence="11">
    <location>
        <begin position="1049"/>
        <end position="1074"/>
    </location>
</feature>
<feature type="compositionally biased region" description="Basic and acidic residues" evidence="10">
    <location>
        <begin position="1450"/>
        <end position="1459"/>
    </location>
</feature>
<dbReference type="PANTHER" id="PTHR10877:SF194">
    <property type="entry name" value="LOCATION OF VULVA DEFECTIVE 1"/>
    <property type="match status" value="1"/>
</dbReference>
<dbReference type="Pfam" id="PF08016">
    <property type="entry name" value="PKD_channel"/>
    <property type="match status" value="1"/>
</dbReference>
<dbReference type="GO" id="GO:0016020">
    <property type="term" value="C:membrane"/>
    <property type="evidence" value="ECO:0007669"/>
    <property type="project" value="UniProtKB-SubCell"/>
</dbReference>
<evidence type="ECO:0000256" key="9">
    <source>
        <dbReference type="SAM" id="Coils"/>
    </source>
</evidence>
<proteinExistence type="inferred from homology"/>
<evidence type="ECO:0000256" key="6">
    <source>
        <dbReference type="ARBA" id="ARBA00023136"/>
    </source>
</evidence>
<evidence type="ECO:0000256" key="10">
    <source>
        <dbReference type="SAM" id="MobiDB-lite"/>
    </source>
</evidence>
<dbReference type="InterPro" id="IPR051223">
    <property type="entry name" value="Polycystin"/>
</dbReference>
<comment type="subcellular location">
    <subcellularLocation>
        <location evidence="1">Membrane</location>
        <topology evidence="1">Multi-pass membrane protein</topology>
    </subcellularLocation>
</comment>
<keyword evidence="4" id="KW-0732">Signal</keyword>
<reference evidence="13" key="1">
    <citation type="submission" date="2022-01" db="EMBL/GenBank/DDBJ databases">
        <authorList>
            <person name="Braso-Vives M."/>
        </authorList>
    </citation>
    <scope>NUCLEOTIDE SEQUENCE</scope>
</reference>
<dbReference type="Proteomes" id="UP000838412">
    <property type="component" value="Chromosome 1"/>
</dbReference>
<dbReference type="PANTHER" id="PTHR10877">
    <property type="entry name" value="POLYCYSTIN FAMILY MEMBER"/>
    <property type="match status" value="1"/>
</dbReference>
<evidence type="ECO:0000256" key="11">
    <source>
        <dbReference type="SAM" id="Phobius"/>
    </source>
</evidence>
<dbReference type="Gene3D" id="2.60.60.20">
    <property type="entry name" value="PLAT/LH2 domain"/>
    <property type="match status" value="1"/>
</dbReference>
<evidence type="ECO:0000313" key="14">
    <source>
        <dbReference type="Proteomes" id="UP000838412"/>
    </source>
</evidence>
<dbReference type="Pfam" id="PF01477">
    <property type="entry name" value="PLAT"/>
    <property type="match status" value="1"/>
</dbReference>
<dbReference type="PROSITE" id="PS50095">
    <property type="entry name" value="PLAT"/>
    <property type="match status" value="1"/>
</dbReference>
<evidence type="ECO:0000256" key="5">
    <source>
        <dbReference type="ARBA" id="ARBA00022989"/>
    </source>
</evidence>
<evidence type="ECO:0000256" key="7">
    <source>
        <dbReference type="ARBA" id="ARBA00023180"/>
    </source>
</evidence>
<gene>
    <name evidence="13" type="primary">PKD2</name>
    <name evidence="13" type="ORF">BLAG_LOCUS1172</name>
</gene>
<dbReference type="GO" id="GO:0005509">
    <property type="term" value="F:calcium ion binding"/>
    <property type="evidence" value="ECO:0007669"/>
    <property type="project" value="InterPro"/>
</dbReference>
<keyword evidence="9" id="KW-0175">Coiled coil</keyword>
<evidence type="ECO:0000256" key="2">
    <source>
        <dbReference type="ARBA" id="ARBA00007200"/>
    </source>
</evidence>
<feature type="coiled-coil region" evidence="9">
    <location>
        <begin position="1275"/>
        <end position="1302"/>
    </location>
</feature>
<keyword evidence="3 11" id="KW-0812">Transmembrane</keyword>
<keyword evidence="14" id="KW-1185">Reference proteome</keyword>
<dbReference type="InterPro" id="IPR001024">
    <property type="entry name" value="PLAT/LH2_dom"/>
</dbReference>
<organism evidence="13 14">
    <name type="scientific">Branchiostoma lanceolatum</name>
    <name type="common">Common lancelet</name>
    <name type="synonym">Amphioxus lanceolatum</name>
    <dbReference type="NCBI Taxonomy" id="7740"/>
    <lineage>
        <taxon>Eukaryota</taxon>
        <taxon>Metazoa</taxon>
        <taxon>Chordata</taxon>
        <taxon>Cephalochordata</taxon>
        <taxon>Leptocardii</taxon>
        <taxon>Amphioxiformes</taxon>
        <taxon>Branchiostomatidae</taxon>
        <taxon>Branchiostoma</taxon>
    </lineage>
</organism>
<feature type="region of interest" description="Disordered" evidence="10">
    <location>
        <begin position="156"/>
        <end position="175"/>
    </location>
</feature>
<feature type="transmembrane region" description="Helical" evidence="11">
    <location>
        <begin position="707"/>
        <end position="737"/>
    </location>
</feature>
<dbReference type="InterPro" id="IPR003915">
    <property type="entry name" value="PKD_2"/>
</dbReference>
<dbReference type="InterPro" id="IPR013122">
    <property type="entry name" value="PKD1_2_channel"/>
</dbReference>
<name>A0A8J9WCV5_BRALA</name>
<protein>
    <submittedName>
        <fullName evidence="13">PKD2 protein</fullName>
    </submittedName>
</protein>
<dbReference type="GO" id="GO:0005262">
    <property type="term" value="F:calcium channel activity"/>
    <property type="evidence" value="ECO:0007669"/>
    <property type="project" value="TreeGrafter"/>
</dbReference>
<dbReference type="InterPro" id="IPR036392">
    <property type="entry name" value="PLAT/LH2_dom_sf"/>
</dbReference>
<dbReference type="EMBL" id="OV696686">
    <property type="protein sequence ID" value="CAH1230897.1"/>
    <property type="molecule type" value="Genomic_DNA"/>
</dbReference>
<feature type="compositionally biased region" description="Basic and acidic residues" evidence="10">
    <location>
        <begin position="1416"/>
        <end position="1441"/>
    </location>
</feature>
<dbReference type="InterPro" id="IPR046791">
    <property type="entry name" value="Polycystin_dom"/>
</dbReference>
<evidence type="ECO:0000313" key="13">
    <source>
        <dbReference type="EMBL" id="CAH1230897.1"/>
    </source>
</evidence>
<feature type="transmembrane region" description="Helical" evidence="11">
    <location>
        <begin position="675"/>
        <end position="695"/>
    </location>
</feature>
<keyword evidence="5 11" id="KW-1133">Transmembrane helix</keyword>
<comment type="similarity">
    <text evidence="2">Belongs to the polycystin family.</text>
</comment>
<keyword evidence="7" id="KW-0325">Glycoprotein</keyword>
<keyword evidence="6 11" id="KW-0472">Membrane</keyword>
<dbReference type="SUPFAM" id="SSF49723">
    <property type="entry name" value="Lipase/lipooxygenase domain (PLAT/LH2 domain)"/>
    <property type="match status" value="1"/>
</dbReference>
<feature type="transmembrane region" description="Helical" evidence="11">
    <location>
        <begin position="792"/>
        <end position="812"/>
    </location>
</feature>
<evidence type="ECO:0000256" key="4">
    <source>
        <dbReference type="ARBA" id="ARBA00022729"/>
    </source>
</evidence>
<evidence type="ECO:0000256" key="3">
    <source>
        <dbReference type="ARBA" id="ARBA00022692"/>
    </source>
</evidence>
<comment type="caution">
    <text evidence="8">Lacks conserved residue(s) required for the propagation of feature annotation.</text>
</comment>